<dbReference type="PANTHER" id="PTHR36045:SF2">
    <property type="entry name" value="OS04G0558500 PROTEIN"/>
    <property type="match status" value="1"/>
</dbReference>
<reference evidence="2" key="1">
    <citation type="journal article" date="2020" name="bioRxiv">
        <title>Hybrid origin of Populus tomentosa Carr. identified through genome sequencing and phylogenomic analysis.</title>
        <authorList>
            <person name="An X."/>
            <person name="Gao K."/>
            <person name="Chen Z."/>
            <person name="Li J."/>
            <person name="Yang X."/>
            <person name="Yang X."/>
            <person name="Zhou J."/>
            <person name="Guo T."/>
            <person name="Zhao T."/>
            <person name="Huang S."/>
            <person name="Miao D."/>
            <person name="Khan W.U."/>
            <person name="Rao P."/>
            <person name="Ye M."/>
            <person name="Lei B."/>
            <person name="Liao W."/>
            <person name="Wang J."/>
            <person name="Ji L."/>
            <person name="Li Y."/>
            <person name="Guo B."/>
            <person name="Mustafa N.S."/>
            <person name="Li S."/>
            <person name="Yun Q."/>
            <person name="Keller S.R."/>
            <person name="Mao J."/>
            <person name="Zhang R."/>
            <person name="Strauss S.H."/>
        </authorList>
    </citation>
    <scope>NUCLEOTIDE SEQUENCE</scope>
    <source>
        <strain evidence="2">GM15</strain>
        <tissue evidence="2">Leaf</tissue>
    </source>
</reference>
<name>A0A8X7YGS2_POPTO</name>
<evidence type="ECO:0000256" key="1">
    <source>
        <dbReference type="SAM" id="MobiDB-lite"/>
    </source>
</evidence>
<protein>
    <submittedName>
        <fullName evidence="2">Uncharacterized protein</fullName>
    </submittedName>
</protein>
<dbReference type="OrthoDB" id="781564at2759"/>
<feature type="region of interest" description="Disordered" evidence="1">
    <location>
        <begin position="1"/>
        <end position="29"/>
    </location>
</feature>
<dbReference type="AlphaFoldDB" id="A0A8X7YGS2"/>
<dbReference type="EMBL" id="JAAWWB010000028">
    <property type="protein sequence ID" value="KAG6748098.1"/>
    <property type="molecule type" value="Genomic_DNA"/>
</dbReference>
<dbReference type="PANTHER" id="PTHR36045">
    <property type="entry name" value="OS04G0558500 PROTEIN"/>
    <property type="match status" value="1"/>
</dbReference>
<sequence>MSSNNSTETIRSPEKPESGFEEEEEEVEKLEKLETEVKQMAKKILEYRTTLPDQLKTTVASLLSSQRPVLPHFDSGSDPGPSGELNPEVVRYSHLWLVIVISIEYSGGQDTSSRAALLTEEDRKTAEKTHLLREKISSNVSAMPVVLKRMEDCISKIDKLYSYNGSIHPAFKKKRTS</sequence>
<dbReference type="Proteomes" id="UP000886885">
    <property type="component" value="Chromosome 14D"/>
</dbReference>
<accession>A0A8X7YGS2</accession>
<comment type="caution">
    <text evidence="2">The sequence shown here is derived from an EMBL/GenBank/DDBJ whole genome shotgun (WGS) entry which is preliminary data.</text>
</comment>
<feature type="compositionally biased region" description="Acidic residues" evidence="1">
    <location>
        <begin position="19"/>
        <end position="28"/>
    </location>
</feature>
<keyword evidence="3" id="KW-1185">Reference proteome</keyword>
<evidence type="ECO:0000313" key="2">
    <source>
        <dbReference type="EMBL" id="KAG6748098.1"/>
    </source>
</evidence>
<feature type="compositionally biased region" description="Polar residues" evidence="1">
    <location>
        <begin position="1"/>
        <end position="10"/>
    </location>
</feature>
<gene>
    <name evidence="2" type="ORF">POTOM_047999</name>
</gene>
<proteinExistence type="predicted"/>
<evidence type="ECO:0000313" key="3">
    <source>
        <dbReference type="Proteomes" id="UP000886885"/>
    </source>
</evidence>
<organism evidence="2 3">
    <name type="scientific">Populus tomentosa</name>
    <name type="common">Chinese white poplar</name>
    <dbReference type="NCBI Taxonomy" id="118781"/>
    <lineage>
        <taxon>Eukaryota</taxon>
        <taxon>Viridiplantae</taxon>
        <taxon>Streptophyta</taxon>
        <taxon>Embryophyta</taxon>
        <taxon>Tracheophyta</taxon>
        <taxon>Spermatophyta</taxon>
        <taxon>Magnoliopsida</taxon>
        <taxon>eudicotyledons</taxon>
        <taxon>Gunneridae</taxon>
        <taxon>Pentapetalae</taxon>
        <taxon>rosids</taxon>
        <taxon>fabids</taxon>
        <taxon>Malpighiales</taxon>
        <taxon>Salicaceae</taxon>
        <taxon>Saliceae</taxon>
        <taxon>Populus</taxon>
    </lineage>
</organism>